<dbReference type="GO" id="GO:0003684">
    <property type="term" value="F:damaged DNA binding"/>
    <property type="evidence" value="ECO:0007669"/>
    <property type="project" value="InterPro"/>
</dbReference>
<evidence type="ECO:0000313" key="16">
    <source>
        <dbReference type="EMBL" id="SDK34679.1"/>
    </source>
</evidence>
<dbReference type="AlphaFoldDB" id="A0A1G9B5A7"/>
<dbReference type="GO" id="GO:0005524">
    <property type="term" value="F:ATP binding"/>
    <property type="evidence" value="ECO:0007669"/>
    <property type="project" value="UniProtKB-UniRule"/>
</dbReference>
<comment type="similarity">
    <text evidence="11 13">In the C-terminal section; belongs to the helicase family. RecG subfamily.</text>
</comment>
<protein>
    <recommendedName>
        <fullName evidence="12 13">Transcription-repair-coupling factor</fullName>
        <shortName evidence="13">TRCF</shortName>
        <ecNumber evidence="13">3.6.4.-</ecNumber>
    </recommendedName>
</protein>
<evidence type="ECO:0000259" key="15">
    <source>
        <dbReference type="PROSITE" id="PS51194"/>
    </source>
</evidence>
<keyword evidence="5 13" id="KW-0378">Hydrolase</keyword>
<dbReference type="InterPro" id="IPR037235">
    <property type="entry name" value="TRCF-like_C_D7"/>
</dbReference>
<dbReference type="SUPFAM" id="SSF52540">
    <property type="entry name" value="P-loop containing nucleoside triphosphate hydrolases"/>
    <property type="match status" value="4"/>
</dbReference>
<dbReference type="SMART" id="SM00487">
    <property type="entry name" value="DEXDc"/>
    <property type="match status" value="1"/>
</dbReference>
<dbReference type="Gene3D" id="3.40.50.11180">
    <property type="match status" value="1"/>
</dbReference>
<keyword evidence="2 13" id="KW-0963">Cytoplasm</keyword>
<keyword evidence="3 13" id="KW-0547">Nucleotide-binding</keyword>
<keyword evidence="9 13" id="KW-0234">DNA repair</keyword>
<evidence type="ECO:0000256" key="3">
    <source>
        <dbReference type="ARBA" id="ARBA00022741"/>
    </source>
</evidence>
<evidence type="ECO:0000256" key="9">
    <source>
        <dbReference type="ARBA" id="ARBA00023204"/>
    </source>
</evidence>
<dbReference type="InterPro" id="IPR047112">
    <property type="entry name" value="RecG/Mfd"/>
</dbReference>
<dbReference type="NCBIfam" id="TIGR00580">
    <property type="entry name" value="mfd"/>
    <property type="match status" value="1"/>
</dbReference>
<evidence type="ECO:0000256" key="5">
    <source>
        <dbReference type="ARBA" id="ARBA00022801"/>
    </source>
</evidence>
<dbReference type="SUPFAM" id="SSF143517">
    <property type="entry name" value="TRCF domain-like"/>
    <property type="match status" value="1"/>
</dbReference>
<dbReference type="InterPro" id="IPR036101">
    <property type="entry name" value="CarD-like/TRCF_RID_sf"/>
</dbReference>
<dbReference type="Pfam" id="PF00270">
    <property type="entry name" value="DEAD"/>
    <property type="match status" value="1"/>
</dbReference>
<dbReference type="GO" id="GO:0003678">
    <property type="term" value="F:DNA helicase activity"/>
    <property type="evidence" value="ECO:0007669"/>
    <property type="project" value="TreeGrafter"/>
</dbReference>
<evidence type="ECO:0000256" key="6">
    <source>
        <dbReference type="ARBA" id="ARBA00022806"/>
    </source>
</evidence>
<dbReference type="Pfam" id="PF02559">
    <property type="entry name" value="CarD_TRCF_RID"/>
    <property type="match status" value="1"/>
</dbReference>
<dbReference type="Pfam" id="PF17757">
    <property type="entry name" value="UvrB_inter"/>
    <property type="match status" value="1"/>
</dbReference>
<dbReference type="SMART" id="SM01058">
    <property type="entry name" value="CarD_TRCF"/>
    <property type="match status" value="1"/>
</dbReference>
<evidence type="ECO:0000256" key="12">
    <source>
        <dbReference type="ARBA" id="ARBA00070128"/>
    </source>
</evidence>
<dbReference type="PROSITE" id="PS51194">
    <property type="entry name" value="HELICASE_CTER"/>
    <property type="match status" value="1"/>
</dbReference>
<keyword evidence="7 13" id="KW-0067">ATP-binding</keyword>
<organism evidence="16 17">
    <name type="scientific">Jeotgalicoccus aerolatus</name>
    <dbReference type="NCBI Taxonomy" id="709510"/>
    <lineage>
        <taxon>Bacteria</taxon>
        <taxon>Bacillati</taxon>
        <taxon>Bacillota</taxon>
        <taxon>Bacilli</taxon>
        <taxon>Bacillales</taxon>
        <taxon>Staphylococcaceae</taxon>
        <taxon>Jeotgalicoccus</taxon>
    </lineage>
</organism>
<dbReference type="Gene3D" id="3.30.2060.10">
    <property type="entry name" value="Penicillin-binding protein 1b domain"/>
    <property type="match status" value="1"/>
</dbReference>
<dbReference type="Gene3D" id="3.40.50.300">
    <property type="entry name" value="P-loop containing nucleotide triphosphate hydrolases"/>
    <property type="match status" value="2"/>
</dbReference>
<dbReference type="Pfam" id="PF00271">
    <property type="entry name" value="Helicase_C"/>
    <property type="match status" value="1"/>
</dbReference>
<dbReference type="PROSITE" id="PS51192">
    <property type="entry name" value="HELICASE_ATP_BIND_1"/>
    <property type="match status" value="1"/>
</dbReference>
<proteinExistence type="inferred from homology"/>
<dbReference type="InterPro" id="IPR004576">
    <property type="entry name" value="Mfd"/>
</dbReference>
<dbReference type="Gene3D" id="3.90.1150.50">
    <property type="entry name" value="Transcription-repair-coupling factor, D7 domain"/>
    <property type="match status" value="1"/>
</dbReference>
<dbReference type="InterPro" id="IPR001650">
    <property type="entry name" value="Helicase_C-like"/>
</dbReference>
<dbReference type="InterPro" id="IPR014001">
    <property type="entry name" value="Helicase_ATP-bd"/>
</dbReference>
<dbReference type="InterPro" id="IPR041471">
    <property type="entry name" value="UvrB_inter"/>
</dbReference>
<dbReference type="InterPro" id="IPR011545">
    <property type="entry name" value="DEAD/DEAH_box_helicase_dom"/>
</dbReference>
<feature type="domain" description="Helicase ATP-binding" evidence="14">
    <location>
        <begin position="629"/>
        <end position="790"/>
    </location>
</feature>
<dbReference type="GO" id="GO:0005737">
    <property type="term" value="C:cytoplasm"/>
    <property type="evidence" value="ECO:0007669"/>
    <property type="project" value="UniProtKB-SubCell"/>
</dbReference>
<name>A0A1G9B5A7_9STAP</name>
<evidence type="ECO:0000256" key="7">
    <source>
        <dbReference type="ARBA" id="ARBA00022840"/>
    </source>
</evidence>
<dbReference type="GO" id="GO:0016787">
    <property type="term" value="F:hydrolase activity"/>
    <property type="evidence" value="ECO:0007669"/>
    <property type="project" value="UniProtKB-KW"/>
</dbReference>
<evidence type="ECO:0000256" key="1">
    <source>
        <dbReference type="ARBA" id="ARBA00004496"/>
    </source>
</evidence>
<dbReference type="EC" id="3.6.4.-" evidence="13"/>
<dbReference type="CDD" id="cd17991">
    <property type="entry name" value="DEXHc_TRCF"/>
    <property type="match status" value="1"/>
</dbReference>
<comment type="similarity">
    <text evidence="10 13">In the N-terminal section; belongs to the UvrB family.</text>
</comment>
<dbReference type="GO" id="GO:0000716">
    <property type="term" value="P:transcription-coupled nucleotide-excision repair, DNA damage recognition"/>
    <property type="evidence" value="ECO:0007669"/>
    <property type="project" value="UniProtKB-UniRule"/>
</dbReference>
<dbReference type="PANTHER" id="PTHR47964">
    <property type="entry name" value="ATP-DEPENDENT DNA HELICASE HOMOLOG RECG, CHLOROPLASTIC"/>
    <property type="match status" value="1"/>
</dbReference>
<comment type="function">
    <text evidence="13">Couples transcription and DNA repair by recognizing RNA polymerase (RNAP) stalled at DNA lesions. Mediates ATP-dependent release of RNAP and its truncated transcript from the DNA, and recruitment of nucleotide excision repair machinery to the damaged site.</text>
</comment>
<dbReference type="Proteomes" id="UP000242700">
    <property type="component" value="Unassembled WGS sequence"/>
</dbReference>
<dbReference type="STRING" id="586411.SAMN05216187_107107"/>
<gene>
    <name evidence="13" type="primary">mfd</name>
    <name evidence="16" type="ORF">SAMN05216187_107107</name>
</gene>
<dbReference type="PANTHER" id="PTHR47964:SF1">
    <property type="entry name" value="ATP-DEPENDENT DNA HELICASE HOMOLOG RECG, CHLOROPLASTIC"/>
    <property type="match status" value="1"/>
</dbReference>
<dbReference type="SUPFAM" id="SSF141259">
    <property type="entry name" value="CarD-like"/>
    <property type="match status" value="1"/>
</dbReference>
<dbReference type="SMART" id="SM00982">
    <property type="entry name" value="TRCF"/>
    <property type="match status" value="1"/>
</dbReference>
<dbReference type="EMBL" id="FNFI01000007">
    <property type="protein sequence ID" value="SDK34679.1"/>
    <property type="molecule type" value="Genomic_DNA"/>
</dbReference>
<keyword evidence="8 13" id="KW-0238">DNA-binding</keyword>
<evidence type="ECO:0000256" key="2">
    <source>
        <dbReference type="ARBA" id="ARBA00022490"/>
    </source>
</evidence>
<dbReference type="GO" id="GO:0006355">
    <property type="term" value="P:regulation of DNA-templated transcription"/>
    <property type="evidence" value="ECO:0007669"/>
    <property type="project" value="UniProtKB-UniRule"/>
</dbReference>
<dbReference type="InterPro" id="IPR005118">
    <property type="entry name" value="TRCF_C"/>
</dbReference>
<evidence type="ECO:0000259" key="14">
    <source>
        <dbReference type="PROSITE" id="PS51192"/>
    </source>
</evidence>
<dbReference type="Gene3D" id="2.40.10.170">
    <property type="match status" value="1"/>
</dbReference>
<feature type="domain" description="Helicase C-terminal" evidence="15">
    <location>
        <begin position="811"/>
        <end position="965"/>
    </location>
</feature>
<dbReference type="SMART" id="SM00490">
    <property type="entry name" value="HELICc"/>
    <property type="match status" value="1"/>
</dbReference>
<evidence type="ECO:0000256" key="10">
    <source>
        <dbReference type="ARBA" id="ARBA00061104"/>
    </source>
</evidence>
<dbReference type="Pfam" id="PF03461">
    <property type="entry name" value="TRCF"/>
    <property type="match status" value="1"/>
</dbReference>
<evidence type="ECO:0000256" key="13">
    <source>
        <dbReference type="HAMAP-Rule" id="MF_00969"/>
    </source>
</evidence>
<dbReference type="FunFam" id="3.40.50.300:FF:000546">
    <property type="entry name" value="Transcription-repair-coupling factor"/>
    <property type="match status" value="1"/>
</dbReference>
<dbReference type="HAMAP" id="MF_00969">
    <property type="entry name" value="TRCF"/>
    <property type="match status" value="1"/>
</dbReference>
<evidence type="ECO:0000256" key="11">
    <source>
        <dbReference type="ARBA" id="ARBA00061399"/>
    </source>
</evidence>
<keyword evidence="6 16" id="KW-0347">Helicase</keyword>
<sequence length="1160" mass="132126">MVMSMHSKISDRILNDERVKSILNYKSDKNLLVTGVNDDFKPVLMKELASNSNRPHVVFVENNHHMEKLANSMMDVMDNVYTFPVGDIMIESLSKQSPDFMKARMTALYALAHEKPGLFIVPVHGLLKPLMPKEKLLSYERTLKLGGTVDYDELIEFLVSLGYKRMSQAANFGEFAVRGDIFDIYMHDAFLRLELFDDEIDSLRLIDPESQRSLENIDSITLEPYAEYIVEASEREELLSKIDELYENTKANLEGVTKEALEEYYDVVTHPDQLVNHLAQFAHLLDEHDKSLIDYLTPAHRVFIDDVNALKTSYDAEFEAVNNYFSSVLEAGQMFSGGQNYLEGQYERLLGIKGVTYFNLFMKSMPVPIGEMIKISVKPTEIYYGQYDILASNLNGMLENDYLINIILRDEDELNKTKQLLEDLKIPSFIEDIPENSGIVLTVGSMATGFILPYMSAAILTSKELYNKVQKRKKRKQKLSNAEKIKSYQELNVGDYIVHVHHGVGRYLGIETLEVGGTHSDYMKLQYKGTDQLYIPVDQMDLVQKYVASDDGSPKMHKLGGVEWKKTKAKVEANVNDIAEELIRLYQERAQSKGFQFSPDTEMQDAFEARFPYEPTPDQLASVHEIKKDMEAERPMDRLLCGDVGYGKTEVAIRAAFKAVQDGKQVAFLVPTTILAAQHFESLIERIEDYPVNVAMMSRFRTAKENRETAAGLKEGRIDIVVGTHKILGQSIEYKDLGLLIVDEEQRFGVKHKEAIKQMKNNVDVLTLTATPIPRTLHMSLTGVRDLSVIETPPENRFPVQTYVLEYNGNFVKEAIERELSRGGQVFYLHNRVDTIYSKQAHVEMLVPDASVGVMHAKMTEKQIEETMLDFVNGEFDVLVTTTIIETGVDVPNANTLIIEDADRFGLSQLYQLRGRVGRSNRISYAYLFHQPNKVLTEVAEKRLEAIKEYTELGSGFKIAMRDLNIRGAGNLLGKNQSGFIDSVGYELYSDMLESAVQEKQGIEKEDEPVNIPINIEADAYIPATYITHEQSKIDIYKRLRKANSMEEVQDIEDELIDRFGEYPKEVVNLIELVKVKVYALMYGIYKVSEDARHYYLNVSKSATEEISGEKLFQDTQDYSRILKISVKDGEIRLTIRSKNIKELVNIMSAIQDSRMEAVQ</sequence>
<dbReference type="InterPro" id="IPR027417">
    <property type="entry name" value="P-loop_NTPase"/>
</dbReference>
<comment type="subcellular location">
    <subcellularLocation>
        <location evidence="1 13">Cytoplasm</location>
    </subcellularLocation>
</comment>
<accession>A0A1G9B5A7</accession>
<evidence type="ECO:0000256" key="4">
    <source>
        <dbReference type="ARBA" id="ARBA00022763"/>
    </source>
</evidence>
<keyword evidence="4 13" id="KW-0227">DNA damage</keyword>
<evidence type="ECO:0000313" key="17">
    <source>
        <dbReference type="Proteomes" id="UP000242700"/>
    </source>
</evidence>
<reference evidence="17" key="1">
    <citation type="submission" date="2016-10" db="EMBL/GenBank/DDBJ databases">
        <authorList>
            <person name="Varghese N."/>
            <person name="Submissions S."/>
        </authorList>
    </citation>
    <scope>NUCLEOTIDE SEQUENCE [LARGE SCALE GENOMIC DNA]</scope>
    <source>
        <strain evidence="17">CGMCC 1.8911</strain>
    </source>
</reference>
<dbReference type="InterPro" id="IPR003711">
    <property type="entry name" value="CarD-like/TRCF_RID"/>
</dbReference>
<evidence type="ECO:0000256" key="8">
    <source>
        <dbReference type="ARBA" id="ARBA00023125"/>
    </source>
</evidence>